<organism evidence="2">
    <name type="scientific">marine sediment metagenome</name>
    <dbReference type="NCBI Taxonomy" id="412755"/>
    <lineage>
        <taxon>unclassified sequences</taxon>
        <taxon>metagenomes</taxon>
        <taxon>ecological metagenomes</taxon>
    </lineage>
</organism>
<feature type="region of interest" description="Disordered" evidence="1">
    <location>
        <begin position="27"/>
        <end position="50"/>
    </location>
</feature>
<evidence type="ECO:0000313" key="2">
    <source>
        <dbReference type="EMBL" id="GAI03701.1"/>
    </source>
</evidence>
<gene>
    <name evidence="2" type="ORF">S06H3_14526</name>
</gene>
<protein>
    <submittedName>
        <fullName evidence="2">Uncharacterized protein</fullName>
    </submittedName>
</protein>
<comment type="caution">
    <text evidence="2">The sequence shown here is derived from an EMBL/GenBank/DDBJ whole genome shotgun (WGS) entry which is preliminary data.</text>
</comment>
<name>X1LCW7_9ZZZZ</name>
<reference evidence="2" key="1">
    <citation type="journal article" date="2014" name="Front. Microbiol.">
        <title>High frequency of phylogenetically diverse reductive dehalogenase-homologous genes in deep subseafloor sedimentary metagenomes.</title>
        <authorList>
            <person name="Kawai M."/>
            <person name="Futagami T."/>
            <person name="Toyoda A."/>
            <person name="Takaki Y."/>
            <person name="Nishi S."/>
            <person name="Hori S."/>
            <person name="Arai W."/>
            <person name="Tsubouchi T."/>
            <person name="Morono Y."/>
            <person name="Uchiyama I."/>
            <person name="Ito T."/>
            <person name="Fujiyama A."/>
            <person name="Inagaki F."/>
            <person name="Takami H."/>
        </authorList>
    </citation>
    <scope>NUCLEOTIDE SEQUENCE</scope>
    <source>
        <strain evidence="2">Expedition CK06-06</strain>
    </source>
</reference>
<evidence type="ECO:0000256" key="1">
    <source>
        <dbReference type="SAM" id="MobiDB-lite"/>
    </source>
</evidence>
<proteinExistence type="predicted"/>
<dbReference type="AlphaFoldDB" id="X1LCW7"/>
<sequence length="50" mass="5689">MLEASCPNCGYYSYGWALTSPRQQARNFRGRPINPKGEDYHRARGVASQQ</sequence>
<accession>X1LCW7</accession>
<dbReference type="EMBL" id="BARV01007104">
    <property type="protein sequence ID" value="GAI03701.1"/>
    <property type="molecule type" value="Genomic_DNA"/>
</dbReference>